<gene>
    <name evidence="4" type="ORF">S12H4_51529</name>
</gene>
<evidence type="ECO:0000256" key="1">
    <source>
        <dbReference type="ARBA" id="ARBA00006174"/>
    </source>
</evidence>
<proteinExistence type="inferred from homology"/>
<reference evidence="4" key="1">
    <citation type="journal article" date="2014" name="Front. Microbiol.">
        <title>High frequency of phylogenetically diverse reductive dehalogenase-homologous genes in deep subseafloor sedimentary metagenomes.</title>
        <authorList>
            <person name="Kawai M."/>
            <person name="Futagami T."/>
            <person name="Toyoda A."/>
            <person name="Takaki Y."/>
            <person name="Nishi S."/>
            <person name="Hori S."/>
            <person name="Arai W."/>
            <person name="Tsubouchi T."/>
            <person name="Morono Y."/>
            <person name="Uchiyama I."/>
            <person name="Ito T."/>
            <person name="Fujiyama A."/>
            <person name="Inagaki F."/>
            <person name="Takami H."/>
        </authorList>
    </citation>
    <scope>NUCLEOTIDE SEQUENCE</scope>
    <source>
        <strain evidence="4">Expedition CK06-06</strain>
    </source>
</reference>
<name>X1UAK8_9ZZZZ</name>
<dbReference type="Gene3D" id="1.10.4100.10">
    <property type="entry name" value="2-methylcitrate dehydratase PrpD"/>
    <property type="match status" value="1"/>
</dbReference>
<dbReference type="InterPro" id="IPR045337">
    <property type="entry name" value="MmgE_PrpD_C"/>
</dbReference>
<feature type="domain" description="MmgE/PrpD N-terminal" evidence="2">
    <location>
        <begin position="1"/>
        <end position="142"/>
    </location>
</feature>
<dbReference type="InterPro" id="IPR036148">
    <property type="entry name" value="MmgE/PrpD_sf"/>
</dbReference>
<dbReference type="PANTHER" id="PTHR16943:SF8">
    <property type="entry name" value="2-METHYLCITRATE DEHYDRATASE"/>
    <property type="match status" value="1"/>
</dbReference>
<feature type="non-terminal residue" evidence="4">
    <location>
        <position position="241"/>
    </location>
</feature>
<evidence type="ECO:0000313" key="4">
    <source>
        <dbReference type="EMBL" id="GAJ14504.1"/>
    </source>
</evidence>
<dbReference type="Pfam" id="PF19305">
    <property type="entry name" value="MmgE_PrpD_C"/>
    <property type="match status" value="1"/>
</dbReference>
<dbReference type="GO" id="GO:0016829">
    <property type="term" value="F:lyase activity"/>
    <property type="evidence" value="ECO:0007669"/>
    <property type="project" value="InterPro"/>
</dbReference>
<accession>X1UAK8</accession>
<dbReference type="Pfam" id="PF03972">
    <property type="entry name" value="MmgE_PrpD_N"/>
    <property type="match status" value="1"/>
</dbReference>
<sequence length="241" mass="25539">VIPAALAVAESVGNVSGKEFITALALGSDIVSRLGLALKEDPIKHGWYMPPILGAFGAATAACKLLNLGPEQILDAFSLTLCQATCSAELTQSPHSVVRAIRDAFSAKAGVLSAQLAARGVTGFEQPFEGKAGLFQLYSRGNYDPSVLTNGLGEIFEGANVSFKPWPSCRGTHPFIEATLHILNTHDIKPADIEGIKLFLSPSPINRVLCEPLETKRSPRTAIDAKFSIPFTVALASVQRG</sequence>
<dbReference type="InterPro" id="IPR042188">
    <property type="entry name" value="MmgE/PrpD_sf_2"/>
</dbReference>
<comment type="similarity">
    <text evidence="1">Belongs to the PrpD family.</text>
</comment>
<dbReference type="PANTHER" id="PTHR16943">
    <property type="entry name" value="2-METHYLCITRATE DEHYDRATASE-RELATED"/>
    <property type="match status" value="1"/>
</dbReference>
<feature type="non-terminal residue" evidence="4">
    <location>
        <position position="1"/>
    </location>
</feature>
<comment type="caution">
    <text evidence="4">The sequence shown here is derived from an EMBL/GenBank/DDBJ whole genome shotgun (WGS) entry which is preliminary data.</text>
</comment>
<protein>
    <recommendedName>
        <fullName evidence="5">MmgE/PrpD family protein</fullName>
    </recommendedName>
</protein>
<evidence type="ECO:0000259" key="3">
    <source>
        <dbReference type="Pfam" id="PF19305"/>
    </source>
</evidence>
<dbReference type="SUPFAM" id="SSF103378">
    <property type="entry name" value="2-methylcitrate dehydratase PrpD"/>
    <property type="match status" value="1"/>
</dbReference>
<evidence type="ECO:0000259" key="2">
    <source>
        <dbReference type="Pfam" id="PF03972"/>
    </source>
</evidence>
<dbReference type="Gene3D" id="3.30.1330.120">
    <property type="entry name" value="2-methylcitrate dehydratase PrpD"/>
    <property type="match status" value="1"/>
</dbReference>
<dbReference type="InterPro" id="IPR005656">
    <property type="entry name" value="MmgE_PrpD"/>
</dbReference>
<evidence type="ECO:0008006" key="5">
    <source>
        <dbReference type="Google" id="ProtNLM"/>
    </source>
</evidence>
<dbReference type="InterPro" id="IPR042183">
    <property type="entry name" value="MmgE/PrpD_sf_1"/>
</dbReference>
<dbReference type="InterPro" id="IPR045336">
    <property type="entry name" value="MmgE_PrpD_N"/>
</dbReference>
<dbReference type="AlphaFoldDB" id="X1UAK8"/>
<organism evidence="4">
    <name type="scientific">marine sediment metagenome</name>
    <dbReference type="NCBI Taxonomy" id="412755"/>
    <lineage>
        <taxon>unclassified sequences</taxon>
        <taxon>metagenomes</taxon>
        <taxon>ecological metagenomes</taxon>
    </lineage>
</organism>
<dbReference type="EMBL" id="BARW01032572">
    <property type="protein sequence ID" value="GAJ14504.1"/>
    <property type="molecule type" value="Genomic_DNA"/>
</dbReference>
<feature type="domain" description="MmgE/PrpD C-terminal" evidence="3">
    <location>
        <begin position="166"/>
        <end position="238"/>
    </location>
</feature>